<reference evidence="3 5" key="2">
    <citation type="submission" date="2016-10" db="EMBL/GenBank/DDBJ databases">
        <authorList>
            <person name="de Groot N.N."/>
        </authorList>
    </citation>
    <scope>NUCLEOTIDE SEQUENCE [LARGE SCALE GENOMIC DNA]</scope>
    <source>
        <strain evidence="3 5">DSM 2895</strain>
    </source>
</reference>
<dbReference type="EMBL" id="LGUG01000012">
    <property type="protein sequence ID" value="KON90529.1"/>
    <property type="molecule type" value="Genomic_DNA"/>
</dbReference>
<dbReference type="Proteomes" id="UP000037269">
    <property type="component" value="Unassembled WGS sequence"/>
</dbReference>
<accession>A0A0D1YNQ3</accession>
<evidence type="ECO:0000313" key="2">
    <source>
        <dbReference type="EMBL" id="KON90529.1"/>
    </source>
</evidence>
<sequence>MSSEDVRKGITNAKFNQENSNILFGEIVFLAIFLGIWSSSWWVFGGIFLGCIIALLFKPLAFGLCICFGIAWGVIGYVIGAFFIENLGASVVLGIIGLLCGLGANLSALEWAKDIQ</sequence>
<dbReference type="PATRIC" id="fig|47500.8.peg.5158"/>
<dbReference type="OrthoDB" id="3008506at2"/>
<reference evidence="2 4" key="1">
    <citation type="submission" date="2015-07" db="EMBL/GenBank/DDBJ databases">
        <title>Fjat-14205 dsm 2895.</title>
        <authorList>
            <person name="Liu B."/>
            <person name="Wang J."/>
            <person name="Zhu Y."/>
            <person name="Liu G."/>
            <person name="Chen Q."/>
            <person name="Chen Z."/>
            <person name="Lan J."/>
            <person name="Che J."/>
            <person name="Ge C."/>
            <person name="Shi H."/>
            <person name="Pan Z."/>
            <person name="Liu X."/>
        </authorList>
    </citation>
    <scope>NUCLEOTIDE SEQUENCE [LARGE SCALE GENOMIC DNA]</scope>
    <source>
        <strain evidence="2 4">DSM 2895</strain>
    </source>
</reference>
<gene>
    <name evidence="2" type="ORF">AF333_29065</name>
    <name evidence="3" type="ORF">SAMN04487909_12815</name>
</gene>
<proteinExistence type="predicted"/>
<keyword evidence="1" id="KW-1133">Transmembrane helix</keyword>
<keyword evidence="1" id="KW-0812">Transmembrane</keyword>
<evidence type="ECO:0000313" key="4">
    <source>
        <dbReference type="Proteomes" id="UP000037269"/>
    </source>
</evidence>
<feature type="transmembrane region" description="Helical" evidence="1">
    <location>
        <begin position="27"/>
        <end position="57"/>
    </location>
</feature>
<keyword evidence="4" id="KW-1185">Reference proteome</keyword>
<name>A0A0D1YNQ3_ANEMI</name>
<dbReference type="EMBL" id="FNED01000028">
    <property type="protein sequence ID" value="SDJ76789.1"/>
    <property type="molecule type" value="Genomic_DNA"/>
</dbReference>
<feature type="transmembrane region" description="Helical" evidence="1">
    <location>
        <begin position="64"/>
        <end position="84"/>
    </location>
</feature>
<dbReference type="AlphaFoldDB" id="A0A0D1YNQ3"/>
<dbReference type="GeneID" id="42309184"/>
<feature type="transmembrane region" description="Helical" evidence="1">
    <location>
        <begin position="90"/>
        <end position="112"/>
    </location>
</feature>
<dbReference type="Proteomes" id="UP000182836">
    <property type="component" value="Unassembled WGS sequence"/>
</dbReference>
<evidence type="ECO:0000313" key="5">
    <source>
        <dbReference type="Proteomes" id="UP000182836"/>
    </source>
</evidence>
<organism evidence="2 4">
    <name type="scientific">Aneurinibacillus migulanus</name>
    <name type="common">Bacillus migulanus</name>
    <dbReference type="NCBI Taxonomy" id="47500"/>
    <lineage>
        <taxon>Bacteria</taxon>
        <taxon>Bacillati</taxon>
        <taxon>Bacillota</taxon>
        <taxon>Bacilli</taxon>
        <taxon>Bacillales</taxon>
        <taxon>Paenibacillaceae</taxon>
        <taxon>Aneurinibacillus group</taxon>
        <taxon>Aneurinibacillus</taxon>
    </lineage>
</organism>
<protein>
    <submittedName>
        <fullName evidence="2">Uncharacterized protein</fullName>
    </submittedName>
</protein>
<evidence type="ECO:0000256" key="1">
    <source>
        <dbReference type="SAM" id="Phobius"/>
    </source>
</evidence>
<keyword evidence="1" id="KW-0472">Membrane</keyword>
<dbReference type="RefSeq" id="WP_043063222.1">
    <property type="nucleotide sequence ID" value="NZ_BJOA01000092.1"/>
</dbReference>
<evidence type="ECO:0000313" key="3">
    <source>
        <dbReference type="EMBL" id="SDJ76789.1"/>
    </source>
</evidence>